<accession>A0A8J6Z6Z3</accession>
<dbReference type="Gene3D" id="3.40.1730.10">
    <property type="entry name" value="pa0076 domain"/>
    <property type="match status" value="1"/>
</dbReference>
<dbReference type="Proteomes" id="UP000609121">
    <property type="component" value="Unassembled WGS sequence"/>
</dbReference>
<protein>
    <submittedName>
        <fullName evidence="1">Type VI secretion system-associated protein TagF</fullName>
    </submittedName>
</protein>
<dbReference type="RefSeq" id="WP_193183316.1">
    <property type="nucleotide sequence ID" value="NZ_JACVXA010000037.1"/>
</dbReference>
<gene>
    <name evidence="1" type="primary">tagF</name>
    <name evidence="1" type="ORF">ICN82_12660</name>
</gene>
<comment type="caution">
    <text evidence="1">The sequence shown here is derived from an EMBL/GenBank/DDBJ whole genome shotgun (WGS) entry which is preliminary data.</text>
</comment>
<dbReference type="InterPro" id="IPR017748">
    <property type="entry name" value="TagF"/>
</dbReference>
<evidence type="ECO:0000313" key="2">
    <source>
        <dbReference type="Proteomes" id="UP000609121"/>
    </source>
</evidence>
<evidence type="ECO:0000313" key="1">
    <source>
        <dbReference type="EMBL" id="MBE3639054.1"/>
    </source>
</evidence>
<dbReference type="InterPro" id="IPR038225">
    <property type="entry name" value="TagF_sf"/>
</dbReference>
<keyword evidence="2" id="KW-1185">Reference proteome</keyword>
<dbReference type="AlphaFoldDB" id="A0A8J6Z6Z3"/>
<name>A0A8J6Z6Z3_9RHOB</name>
<dbReference type="Pfam" id="PF09867">
    <property type="entry name" value="TagF_N"/>
    <property type="match status" value="1"/>
</dbReference>
<proteinExistence type="predicted"/>
<dbReference type="EMBL" id="JACVXA010000037">
    <property type="protein sequence ID" value="MBE3639054.1"/>
    <property type="molecule type" value="Genomic_DNA"/>
</dbReference>
<reference evidence="1" key="1">
    <citation type="submission" date="2020-09" db="EMBL/GenBank/DDBJ databases">
        <title>A novel bacterium of genus Mangrovicoccus, isolated from South China Sea.</title>
        <authorList>
            <person name="Huang H."/>
            <person name="Mo K."/>
            <person name="Hu Y."/>
        </authorList>
    </citation>
    <scope>NUCLEOTIDE SEQUENCE</scope>
    <source>
        <strain evidence="1">HB182678</strain>
    </source>
</reference>
<dbReference type="NCBIfam" id="TIGR03373">
    <property type="entry name" value="VI_minor_4"/>
    <property type="match status" value="1"/>
</dbReference>
<organism evidence="1 2">
    <name type="scientific">Mangrovicoccus algicola</name>
    <dbReference type="NCBI Taxonomy" id="2771008"/>
    <lineage>
        <taxon>Bacteria</taxon>
        <taxon>Pseudomonadati</taxon>
        <taxon>Pseudomonadota</taxon>
        <taxon>Alphaproteobacteria</taxon>
        <taxon>Rhodobacterales</taxon>
        <taxon>Paracoccaceae</taxon>
        <taxon>Mangrovicoccus</taxon>
    </lineage>
</organism>
<sequence>MAGGWGACGKIPALGDFLRFGLPPGLVRAWDGWLAAAMEEAAAELGPGWDAAYMSAPIWRFTLPAGLVWDQAVTGVLMPSIDRVGRRFPLALMTVLQGPRALLPAVHLGDGTPFAALEAAALDMLGDDADRAALEARLAGLPAPAAPAGLQLAHGVGAEVAAARQDDLAAGLACALTLRQDPSPGYWSCIGADGRARLWLLPGMPRAETAARLFAAGRDADPAGQGEARHDGLQA</sequence>
<dbReference type="PIRSF" id="PIRSF029287">
    <property type="entry name" value="UCP029287"/>
    <property type="match status" value="1"/>
</dbReference>